<dbReference type="GO" id="GO:0045040">
    <property type="term" value="P:protein insertion into mitochondrial outer membrane"/>
    <property type="evidence" value="ECO:0007669"/>
    <property type="project" value="InterPro"/>
</dbReference>
<comment type="caution">
    <text evidence="2">The sequence shown here is derived from an EMBL/GenBank/DDBJ whole genome shotgun (WGS) entry which is preliminary data.</text>
</comment>
<feature type="region of interest" description="Disordered" evidence="1">
    <location>
        <begin position="33"/>
        <end position="73"/>
    </location>
</feature>
<dbReference type="GO" id="GO:0005741">
    <property type="term" value="C:mitochondrial outer membrane"/>
    <property type="evidence" value="ECO:0007669"/>
    <property type="project" value="TreeGrafter"/>
</dbReference>
<gene>
    <name evidence="2" type="ORF">C2G38_1986716</name>
</gene>
<sequence>MSQLASTEAPTPPIPTDNVGYLDEAYISNLPEHSRFGSNYIPPSEDSEEIPEIGTPPSQTPNTQDDVASDVTDEDWEELLEQTQQILVVFILPFIGRWLGRKFSFWAWARFVEWYYIGLRPKPFF</sequence>
<proteinExistence type="predicted"/>
<organism evidence="2 3">
    <name type="scientific">Gigaspora rosea</name>
    <dbReference type="NCBI Taxonomy" id="44941"/>
    <lineage>
        <taxon>Eukaryota</taxon>
        <taxon>Fungi</taxon>
        <taxon>Fungi incertae sedis</taxon>
        <taxon>Mucoromycota</taxon>
        <taxon>Glomeromycotina</taxon>
        <taxon>Glomeromycetes</taxon>
        <taxon>Diversisporales</taxon>
        <taxon>Gigasporaceae</taxon>
        <taxon>Gigaspora</taxon>
    </lineage>
</organism>
<evidence type="ECO:0000313" key="2">
    <source>
        <dbReference type="EMBL" id="RIB05659.1"/>
    </source>
</evidence>
<accession>A0A397UAA0</accession>
<dbReference type="InterPro" id="IPR037652">
    <property type="entry name" value="Mim2"/>
</dbReference>
<reference evidence="2 3" key="1">
    <citation type="submission" date="2018-06" db="EMBL/GenBank/DDBJ databases">
        <title>Comparative genomics reveals the genomic features of Rhizophagus irregularis, R. cerebriforme, R. diaphanum and Gigaspora rosea, and their symbiotic lifestyle signature.</title>
        <authorList>
            <person name="Morin E."/>
            <person name="San Clemente H."/>
            <person name="Chen E.C.H."/>
            <person name="De La Providencia I."/>
            <person name="Hainaut M."/>
            <person name="Kuo A."/>
            <person name="Kohler A."/>
            <person name="Murat C."/>
            <person name="Tang N."/>
            <person name="Roy S."/>
            <person name="Loubradou J."/>
            <person name="Henrissat B."/>
            <person name="Grigoriev I.V."/>
            <person name="Corradi N."/>
            <person name="Roux C."/>
            <person name="Martin F.M."/>
        </authorList>
    </citation>
    <scope>NUCLEOTIDE SEQUENCE [LARGE SCALE GENOMIC DNA]</scope>
    <source>
        <strain evidence="2 3">DAOM 194757</strain>
    </source>
</reference>
<dbReference type="PANTHER" id="PTHR28230:SF1">
    <property type="entry name" value="MITOCHONDRIAL IMPORT PROTEIN 2"/>
    <property type="match status" value="1"/>
</dbReference>
<dbReference type="OrthoDB" id="5555533at2759"/>
<evidence type="ECO:0000313" key="3">
    <source>
        <dbReference type="Proteomes" id="UP000266673"/>
    </source>
</evidence>
<dbReference type="PANTHER" id="PTHR28230">
    <property type="entry name" value="CHROMOSOME 1, WHOLE GENOME SHOTGUN SEQUENCE"/>
    <property type="match status" value="1"/>
</dbReference>
<name>A0A397UAA0_9GLOM</name>
<dbReference type="STRING" id="44941.A0A397UAA0"/>
<dbReference type="Pfam" id="PF19117">
    <property type="entry name" value="Mim2"/>
    <property type="match status" value="1"/>
</dbReference>
<dbReference type="Proteomes" id="UP000266673">
    <property type="component" value="Unassembled WGS sequence"/>
</dbReference>
<protein>
    <submittedName>
        <fullName evidence="2">Uncharacterized protein</fullName>
    </submittedName>
</protein>
<feature type="compositionally biased region" description="Polar residues" evidence="1">
    <location>
        <begin position="56"/>
        <end position="66"/>
    </location>
</feature>
<dbReference type="EMBL" id="QKWP01001942">
    <property type="protein sequence ID" value="RIB05659.1"/>
    <property type="molecule type" value="Genomic_DNA"/>
</dbReference>
<dbReference type="GO" id="GO:0070096">
    <property type="term" value="P:mitochondrial outer membrane translocase complex assembly"/>
    <property type="evidence" value="ECO:0007669"/>
    <property type="project" value="InterPro"/>
</dbReference>
<keyword evidence="3" id="KW-1185">Reference proteome</keyword>
<dbReference type="AlphaFoldDB" id="A0A397UAA0"/>
<evidence type="ECO:0000256" key="1">
    <source>
        <dbReference type="SAM" id="MobiDB-lite"/>
    </source>
</evidence>